<evidence type="ECO:0000259" key="4">
    <source>
        <dbReference type="Pfam" id="PF13649"/>
    </source>
</evidence>
<evidence type="ECO:0000313" key="5">
    <source>
        <dbReference type="EMBL" id="MFB9733347.1"/>
    </source>
</evidence>
<dbReference type="CDD" id="cd02440">
    <property type="entry name" value="AdoMet_MTases"/>
    <property type="match status" value="1"/>
</dbReference>
<evidence type="ECO:0000256" key="1">
    <source>
        <dbReference type="ARBA" id="ARBA00022603"/>
    </source>
</evidence>
<accession>A0ABV5V6J7</accession>
<keyword evidence="3" id="KW-0949">S-adenosyl-L-methionine</keyword>
<keyword evidence="1 5" id="KW-0489">Methyltransferase</keyword>
<dbReference type="GO" id="GO:0008168">
    <property type="term" value="F:methyltransferase activity"/>
    <property type="evidence" value="ECO:0007669"/>
    <property type="project" value="UniProtKB-KW"/>
</dbReference>
<organism evidence="5 6">
    <name type="scientific">Ornithinimicrobium kibberense</name>
    <dbReference type="NCBI Taxonomy" id="282060"/>
    <lineage>
        <taxon>Bacteria</taxon>
        <taxon>Bacillati</taxon>
        <taxon>Actinomycetota</taxon>
        <taxon>Actinomycetes</taxon>
        <taxon>Micrococcales</taxon>
        <taxon>Ornithinimicrobiaceae</taxon>
        <taxon>Ornithinimicrobium</taxon>
    </lineage>
</organism>
<dbReference type="SUPFAM" id="SSF53335">
    <property type="entry name" value="S-adenosyl-L-methionine-dependent methyltransferases"/>
    <property type="match status" value="1"/>
</dbReference>
<dbReference type="Pfam" id="PF13649">
    <property type="entry name" value="Methyltransf_25"/>
    <property type="match status" value="1"/>
</dbReference>
<name>A0ABV5V6J7_9MICO</name>
<dbReference type="RefSeq" id="WP_238330525.1">
    <property type="nucleotide sequence ID" value="NZ_JBHMAX010000033.1"/>
</dbReference>
<keyword evidence="6" id="KW-1185">Reference proteome</keyword>
<dbReference type="Gene3D" id="3.40.50.150">
    <property type="entry name" value="Vaccinia Virus protein VP39"/>
    <property type="match status" value="1"/>
</dbReference>
<gene>
    <name evidence="5" type="ORF">ACFFN0_14965</name>
</gene>
<dbReference type="EMBL" id="JBHMAX010000033">
    <property type="protein sequence ID" value="MFB9733347.1"/>
    <property type="molecule type" value="Genomic_DNA"/>
</dbReference>
<protein>
    <submittedName>
        <fullName evidence="5">Class I SAM-dependent methyltransferase</fullName>
        <ecNumber evidence="5">2.1.-.-</ecNumber>
    </submittedName>
</protein>
<keyword evidence="2 5" id="KW-0808">Transferase</keyword>
<dbReference type="InterPro" id="IPR029063">
    <property type="entry name" value="SAM-dependent_MTases_sf"/>
</dbReference>
<feature type="domain" description="Methyltransferase" evidence="4">
    <location>
        <begin position="50"/>
        <end position="140"/>
    </location>
</feature>
<dbReference type="PANTHER" id="PTHR43464:SF19">
    <property type="entry name" value="UBIQUINONE BIOSYNTHESIS O-METHYLTRANSFERASE, MITOCHONDRIAL"/>
    <property type="match status" value="1"/>
</dbReference>
<proteinExistence type="predicted"/>
<dbReference type="InterPro" id="IPR041698">
    <property type="entry name" value="Methyltransf_25"/>
</dbReference>
<dbReference type="EC" id="2.1.-.-" evidence="5"/>
<evidence type="ECO:0000256" key="3">
    <source>
        <dbReference type="ARBA" id="ARBA00022691"/>
    </source>
</evidence>
<comment type="caution">
    <text evidence="5">The sequence shown here is derived from an EMBL/GenBank/DDBJ whole genome shotgun (WGS) entry which is preliminary data.</text>
</comment>
<dbReference type="GO" id="GO:0032259">
    <property type="term" value="P:methylation"/>
    <property type="evidence" value="ECO:0007669"/>
    <property type="project" value="UniProtKB-KW"/>
</dbReference>
<evidence type="ECO:0000313" key="6">
    <source>
        <dbReference type="Proteomes" id="UP001589613"/>
    </source>
</evidence>
<dbReference type="PANTHER" id="PTHR43464">
    <property type="entry name" value="METHYLTRANSFERASE"/>
    <property type="match status" value="1"/>
</dbReference>
<dbReference type="Proteomes" id="UP001589613">
    <property type="component" value="Unassembled WGS sequence"/>
</dbReference>
<evidence type="ECO:0000256" key="2">
    <source>
        <dbReference type="ARBA" id="ARBA00022679"/>
    </source>
</evidence>
<reference evidence="5 6" key="1">
    <citation type="submission" date="2024-09" db="EMBL/GenBank/DDBJ databases">
        <authorList>
            <person name="Sun Q."/>
            <person name="Mori K."/>
        </authorList>
    </citation>
    <scope>NUCLEOTIDE SEQUENCE [LARGE SCALE GENOMIC DNA]</scope>
    <source>
        <strain evidence="5 6">JCM 12763</strain>
    </source>
</reference>
<sequence>MAQSKDTVQTAYDLVADDYARLLPDTRAETALDLAVLDAFVARVRDEGDVLDAGCGAGRMARHLADRGCRVRGVDLSPRMIAAGRRAHPDLDLTVASLADLPFEDGRFAGVMAWYSTIHTPDEELPGVLAELVRVLRPGGHLLVAFQAGEGVVDLAESYGRHGHDVVLERYRRTVGTMADLLVRAGCREVARMVRAPEGKEAEDQAVLLVRRR</sequence>